<accession>A0A369JRU2</accession>
<dbReference type="Pfam" id="PF07969">
    <property type="entry name" value="Amidohydro_3"/>
    <property type="match status" value="1"/>
</dbReference>
<dbReference type="InterPro" id="IPR011059">
    <property type="entry name" value="Metal-dep_hydrolase_composite"/>
</dbReference>
<evidence type="ECO:0000259" key="1">
    <source>
        <dbReference type="Pfam" id="PF07969"/>
    </source>
</evidence>
<dbReference type="PANTHER" id="PTHR22642">
    <property type="entry name" value="IMIDAZOLONEPROPIONASE"/>
    <property type="match status" value="1"/>
</dbReference>
<dbReference type="OrthoDB" id="3029061at2759"/>
<dbReference type="InParanoid" id="A0A369JRU2"/>
<dbReference type="GO" id="GO:0016810">
    <property type="term" value="F:hydrolase activity, acting on carbon-nitrogen (but not peptide) bonds"/>
    <property type="evidence" value="ECO:0007669"/>
    <property type="project" value="InterPro"/>
</dbReference>
<sequence length="248" mass="27608">MDEIPVQIQRTKNSQKHTSSECNVLDGLVLDAFEAALKKDDFDLKALRPCIEHGQVVAEKDTKRFGELGFALIASIQTTHVYVPSSLFLLYNPRTNYLPHPLWYAEDRLVRDPLSTPAPSMHTRPYLFIPQQGPERVKNLFAFRNLIDSGARIAIGSDFPVRENGTSPHGEGGCFPEQRLTRVADLRGMTIDPACASFTEEHLGSLEHGKRADFAVISKDIMHVPLKEILDADVLATVIDGRVVYGSI</sequence>
<dbReference type="PANTHER" id="PTHR22642:SF2">
    <property type="entry name" value="PROTEIN LONG AFTER FAR-RED 3"/>
    <property type="match status" value="1"/>
</dbReference>
<proteinExistence type="predicted"/>
<evidence type="ECO:0000313" key="3">
    <source>
        <dbReference type="Proteomes" id="UP000076154"/>
    </source>
</evidence>
<protein>
    <submittedName>
        <fullName evidence="2">N-substituted formamide deformylase</fullName>
    </submittedName>
</protein>
<comment type="caution">
    <text evidence="2">The sequence shown here is derived from an EMBL/GenBank/DDBJ whole genome shotgun (WGS) entry which is preliminary data.</text>
</comment>
<evidence type="ECO:0000313" key="2">
    <source>
        <dbReference type="EMBL" id="RDB24538.1"/>
    </source>
</evidence>
<dbReference type="InterPro" id="IPR013108">
    <property type="entry name" value="Amidohydro_3"/>
</dbReference>
<dbReference type="STRING" id="39966.A0A369JRU2"/>
<dbReference type="Proteomes" id="UP000076154">
    <property type="component" value="Unassembled WGS sequence"/>
</dbReference>
<dbReference type="EMBL" id="LUEZ02000043">
    <property type="protein sequence ID" value="RDB24538.1"/>
    <property type="molecule type" value="Genomic_DNA"/>
</dbReference>
<dbReference type="SUPFAM" id="SSF51556">
    <property type="entry name" value="Metallo-dependent hydrolases"/>
    <property type="match status" value="1"/>
</dbReference>
<feature type="domain" description="Amidohydrolase 3" evidence="1">
    <location>
        <begin position="124"/>
        <end position="245"/>
    </location>
</feature>
<dbReference type="Gene3D" id="2.30.40.10">
    <property type="entry name" value="Urease, subunit C, domain 1"/>
    <property type="match status" value="1"/>
</dbReference>
<dbReference type="InterPro" id="IPR032466">
    <property type="entry name" value="Metal_Hydrolase"/>
</dbReference>
<dbReference type="AlphaFoldDB" id="A0A369JRU2"/>
<dbReference type="SUPFAM" id="SSF51338">
    <property type="entry name" value="Composite domain of metallo-dependent hydrolases"/>
    <property type="match status" value="1"/>
</dbReference>
<gene>
    <name evidence="2" type="primary">nfdA</name>
    <name evidence="2" type="ORF">Hypma_008301</name>
</gene>
<organism evidence="2 3">
    <name type="scientific">Hypsizygus marmoreus</name>
    <name type="common">White beech mushroom</name>
    <name type="synonym">Agaricus marmoreus</name>
    <dbReference type="NCBI Taxonomy" id="39966"/>
    <lineage>
        <taxon>Eukaryota</taxon>
        <taxon>Fungi</taxon>
        <taxon>Dikarya</taxon>
        <taxon>Basidiomycota</taxon>
        <taxon>Agaricomycotina</taxon>
        <taxon>Agaricomycetes</taxon>
        <taxon>Agaricomycetidae</taxon>
        <taxon>Agaricales</taxon>
        <taxon>Tricholomatineae</taxon>
        <taxon>Lyophyllaceae</taxon>
        <taxon>Hypsizygus</taxon>
    </lineage>
</organism>
<keyword evidence="3" id="KW-1185">Reference proteome</keyword>
<reference evidence="2" key="1">
    <citation type="submission" date="2018-04" db="EMBL/GenBank/DDBJ databases">
        <title>Whole genome sequencing of Hypsizygus marmoreus.</title>
        <authorList>
            <person name="Choi I.-G."/>
            <person name="Min B."/>
            <person name="Kim J.-G."/>
            <person name="Kim S."/>
            <person name="Oh Y.-L."/>
            <person name="Kong W.-S."/>
            <person name="Park H."/>
            <person name="Jeong J."/>
            <person name="Song E.-S."/>
        </authorList>
    </citation>
    <scope>NUCLEOTIDE SEQUENCE [LARGE SCALE GENOMIC DNA]</scope>
    <source>
        <strain evidence="2">51987-8</strain>
    </source>
</reference>
<name>A0A369JRU2_HYPMA</name>
<dbReference type="Gene3D" id="3.20.20.140">
    <property type="entry name" value="Metal-dependent hydrolases"/>
    <property type="match status" value="2"/>
</dbReference>